<reference evidence="8" key="2">
    <citation type="submission" date="2025-09" db="UniProtKB">
        <authorList>
            <consortium name="Ensembl"/>
        </authorList>
    </citation>
    <scope>IDENTIFICATION</scope>
</reference>
<evidence type="ECO:0000313" key="8">
    <source>
        <dbReference type="Ensembl" id="ENSCLMP00005003775.1"/>
    </source>
</evidence>
<keyword evidence="4" id="KW-0472">Membrane</keyword>
<sequence>MSLHAAALSAPLQSDELCLVSPGLSLQCYSCPDGPSNSCETNAVSLTLPSEKTYSRCLRYTDCDFMTLAVRYSLADFDFDCCQSKLCNGPKKTPKPLLDQPHLTPSASNTDSWAVVQMHLQHMRLSTNSKSHMLT</sequence>
<dbReference type="GO" id="GO:0098552">
    <property type="term" value="C:side of membrane"/>
    <property type="evidence" value="ECO:0007669"/>
    <property type="project" value="UniProtKB-KW"/>
</dbReference>
<dbReference type="GeneTree" id="ENSGT00730000112601"/>
<dbReference type="Proteomes" id="UP000694565">
    <property type="component" value="Unplaced"/>
</dbReference>
<evidence type="ECO:0000256" key="3">
    <source>
        <dbReference type="ARBA" id="ARBA00022729"/>
    </source>
</evidence>
<dbReference type="AlphaFoldDB" id="A0A8C2WFM7"/>
<evidence type="ECO:0000313" key="9">
    <source>
        <dbReference type="Proteomes" id="UP000694565"/>
    </source>
</evidence>
<evidence type="ECO:0000256" key="1">
    <source>
        <dbReference type="ARBA" id="ARBA00004589"/>
    </source>
</evidence>
<keyword evidence="5" id="KW-1015">Disulfide bond</keyword>
<protein>
    <recommendedName>
        <fullName evidence="10">MAC-inhibitory protein</fullName>
    </recommendedName>
</protein>
<keyword evidence="9" id="KW-1185">Reference proteome</keyword>
<keyword evidence="6" id="KW-0325">Glycoprotein</keyword>
<evidence type="ECO:0000256" key="4">
    <source>
        <dbReference type="ARBA" id="ARBA00023136"/>
    </source>
</evidence>
<keyword evidence="2" id="KW-0336">GPI-anchor</keyword>
<dbReference type="CDD" id="cd23554">
    <property type="entry name" value="TFP_LU_ECD_CD59"/>
    <property type="match status" value="1"/>
</dbReference>
<evidence type="ECO:0000256" key="6">
    <source>
        <dbReference type="ARBA" id="ARBA00023180"/>
    </source>
</evidence>
<dbReference type="SUPFAM" id="SSF57302">
    <property type="entry name" value="Snake toxin-like"/>
    <property type="match status" value="1"/>
</dbReference>
<dbReference type="Gene3D" id="2.10.60.10">
    <property type="entry name" value="CD59"/>
    <property type="match status" value="1"/>
</dbReference>
<dbReference type="InterPro" id="IPR056949">
    <property type="entry name" value="CD59"/>
</dbReference>
<dbReference type="InterPro" id="IPR045860">
    <property type="entry name" value="Snake_toxin-like_sf"/>
</dbReference>
<evidence type="ECO:0000256" key="5">
    <source>
        <dbReference type="ARBA" id="ARBA00023157"/>
    </source>
</evidence>
<keyword evidence="7" id="KW-0449">Lipoprotein</keyword>
<dbReference type="Ensembl" id="ENSCLMT00005004108.1">
    <property type="protein sequence ID" value="ENSCLMP00005003775.1"/>
    <property type="gene ID" value="ENSCLMG00005002140.1"/>
</dbReference>
<evidence type="ECO:0000256" key="7">
    <source>
        <dbReference type="ARBA" id="ARBA00023288"/>
    </source>
</evidence>
<evidence type="ECO:0000256" key="2">
    <source>
        <dbReference type="ARBA" id="ARBA00022622"/>
    </source>
</evidence>
<comment type="subcellular location">
    <subcellularLocation>
        <location evidence="1">Membrane</location>
        <topology evidence="1">Lipid-anchor</topology>
        <topology evidence="1">GPI-anchor</topology>
    </subcellularLocation>
</comment>
<evidence type="ECO:0008006" key="10">
    <source>
        <dbReference type="Google" id="ProtNLM"/>
    </source>
</evidence>
<organism evidence="8 9">
    <name type="scientific">Cyclopterus lumpus</name>
    <name type="common">Lumpsucker</name>
    <dbReference type="NCBI Taxonomy" id="8103"/>
    <lineage>
        <taxon>Eukaryota</taxon>
        <taxon>Metazoa</taxon>
        <taxon>Chordata</taxon>
        <taxon>Craniata</taxon>
        <taxon>Vertebrata</taxon>
        <taxon>Euteleostomi</taxon>
        <taxon>Actinopterygii</taxon>
        <taxon>Neopterygii</taxon>
        <taxon>Teleostei</taxon>
        <taxon>Neoteleostei</taxon>
        <taxon>Acanthomorphata</taxon>
        <taxon>Eupercaria</taxon>
        <taxon>Perciformes</taxon>
        <taxon>Cottioidei</taxon>
        <taxon>Cottales</taxon>
        <taxon>Cyclopteridae</taxon>
        <taxon>Cyclopterus</taxon>
    </lineage>
</organism>
<proteinExistence type="predicted"/>
<accession>A0A8C2WFM7</accession>
<name>A0A8C2WFM7_CYCLU</name>
<reference evidence="8" key="1">
    <citation type="submission" date="2025-08" db="UniProtKB">
        <authorList>
            <consortium name="Ensembl"/>
        </authorList>
    </citation>
    <scope>IDENTIFICATION</scope>
</reference>
<keyword evidence="3" id="KW-0732">Signal</keyword>